<evidence type="ECO:0008006" key="3">
    <source>
        <dbReference type="Google" id="ProtNLM"/>
    </source>
</evidence>
<dbReference type="AlphaFoldDB" id="A0A9Q7AL87"/>
<name>A0A9Q7AL87_9BACT</name>
<protein>
    <recommendedName>
        <fullName evidence="3">Cell division protein FtsL</fullName>
    </recommendedName>
</protein>
<sequence>MEIERRLKRTQWALLLLSAFLLLLGLGSMRLYAVYLEHRLSEVTRLVDEAQERQLLLRQELASLLSPARVYSYAHAELGMGYATRIVVCKVQADGASDLFREEAAPISLWERFARIVGREASAKD</sequence>
<proteinExistence type="predicted"/>
<gene>
    <name evidence="1" type="ORF">KAR29_06670</name>
</gene>
<dbReference type="Proteomes" id="UP000671879">
    <property type="component" value="Chromosome"/>
</dbReference>
<keyword evidence="2" id="KW-1185">Reference proteome</keyword>
<reference evidence="2" key="1">
    <citation type="submission" date="2021-04" db="EMBL/GenBank/DDBJ databases">
        <title>A novel Synergistetes isolate from a pyrite-forming mixed culture.</title>
        <authorList>
            <person name="Bunk B."/>
            <person name="Sproer C."/>
            <person name="Spring S."/>
            <person name="Pester M."/>
        </authorList>
    </citation>
    <scope>NUCLEOTIDE SEQUENCE [LARGE SCALE GENOMIC DNA]</scope>
    <source>
        <strain evidence="2">J.5.4.2-T.3.5.2</strain>
    </source>
</reference>
<dbReference type="EMBL" id="CP072943">
    <property type="protein sequence ID" value="QTX33530.1"/>
    <property type="molecule type" value="Genomic_DNA"/>
</dbReference>
<evidence type="ECO:0000313" key="1">
    <source>
        <dbReference type="EMBL" id="QTX33530.1"/>
    </source>
</evidence>
<organism evidence="1 2">
    <name type="scientific">Aminithiophilus ramosus</name>
    <dbReference type="NCBI Taxonomy" id="3029084"/>
    <lineage>
        <taxon>Bacteria</taxon>
        <taxon>Thermotogati</taxon>
        <taxon>Synergistota</taxon>
        <taxon>Synergistia</taxon>
        <taxon>Synergistales</taxon>
        <taxon>Aminithiophilaceae</taxon>
        <taxon>Aminithiophilus</taxon>
    </lineage>
</organism>
<dbReference type="RefSeq" id="WP_274374816.1">
    <property type="nucleotide sequence ID" value="NZ_CP072943.1"/>
</dbReference>
<evidence type="ECO:0000313" key="2">
    <source>
        <dbReference type="Proteomes" id="UP000671879"/>
    </source>
</evidence>
<accession>A0A9Q7AL87</accession>
<dbReference type="KEGG" id="aram:KAR29_06670"/>